<dbReference type="PROSITE" id="PS51450">
    <property type="entry name" value="LRR"/>
    <property type="match status" value="1"/>
</dbReference>
<dbReference type="InterPro" id="IPR001611">
    <property type="entry name" value="Leu-rich_rpt"/>
</dbReference>
<evidence type="ECO:0000313" key="5">
    <source>
        <dbReference type="Proteomes" id="UP000789706"/>
    </source>
</evidence>
<name>A0A9N8YZ39_9GLOM</name>
<gene>
    <name evidence="4" type="ORF">DEBURN_LOCUS2734</name>
</gene>
<dbReference type="SUPFAM" id="SSF52058">
    <property type="entry name" value="L domain-like"/>
    <property type="match status" value="1"/>
</dbReference>
<keyword evidence="5" id="KW-1185">Reference proteome</keyword>
<dbReference type="GO" id="GO:0005634">
    <property type="term" value="C:nucleus"/>
    <property type="evidence" value="ECO:0007669"/>
    <property type="project" value="TreeGrafter"/>
</dbReference>
<dbReference type="GO" id="GO:0042393">
    <property type="term" value="F:histone binding"/>
    <property type="evidence" value="ECO:0007669"/>
    <property type="project" value="TreeGrafter"/>
</dbReference>
<dbReference type="PANTHER" id="PTHR11375:SF0">
    <property type="entry name" value="ACIDIC LEUCINE-RICH NUCLEAR PHOSPHOPROTEIN 32 FAMILY MEMBER A"/>
    <property type="match status" value="1"/>
</dbReference>
<evidence type="ECO:0000256" key="3">
    <source>
        <dbReference type="ARBA" id="ARBA00025777"/>
    </source>
</evidence>
<dbReference type="InterPro" id="IPR045081">
    <property type="entry name" value="AN32"/>
</dbReference>
<dbReference type="Gene3D" id="3.80.10.10">
    <property type="entry name" value="Ribonuclease Inhibitor"/>
    <property type="match status" value="1"/>
</dbReference>
<evidence type="ECO:0000256" key="1">
    <source>
        <dbReference type="ARBA" id="ARBA00022614"/>
    </source>
</evidence>
<keyword evidence="1" id="KW-0433">Leucine-rich repeat</keyword>
<reference evidence="4" key="1">
    <citation type="submission" date="2021-06" db="EMBL/GenBank/DDBJ databases">
        <authorList>
            <person name="Kallberg Y."/>
            <person name="Tangrot J."/>
            <person name="Rosling A."/>
        </authorList>
    </citation>
    <scope>NUCLEOTIDE SEQUENCE</scope>
    <source>
        <strain evidence="4">AZ414A</strain>
    </source>
</reference>
<comment type="similarity">
    <text evidence="3">Belongs to the ANP32 family.</text>
</comment>
<dbReference type="Pfam" id="PF14580">
    <property type="entry name" value="LRR_9"/>
    <property type="match status" value="1"/>
</dbReference>
<comment type="caution">
    <text evidence="4">The sequence shown here is derived from an EMBL/GenBank/DDBJ whole genome shotgun (WGS) entry which is preliminary data.</text>
</comment>
<proteinExistence type="inferred from homology"/>
<dbReference type="InterPro" id="IPR032675">
    <property type="entry name" value="LRR_dom_sf"/>
</dbReference>
<dbReference type="EMBL" id="CAJVPK010000155">
    <property type="protein sequence ID" value="CAG8462057.1"/>
    <property type="molecule type" value="Genomic_DNA"/>
</dbReference>
<protein>
    <submittedName>
        <fullName evidence="4">7696_t:CDS:1</fullName>
    </submittedName>
</protein>
<evidence type="ECO:0000313" key="4">
    <source>
        <dbReference type="EMBL" id="CAG8462057.1"/>
    </source>
</evidence>
<evidence type="ECO:0000256" key="2">
    <source>
        <dbReference type="ARBA" id="ARBA00022737"/>
    </source>
</evidence>
<dbReference type="OrthoDB" id="433501at2759"/>
<organism evidence="4 5">
    <name type="scientific">Diversispora eburnea</name>
    <dbReference type="NCBI Taxonomy" id="1213867"/>
    <lineage>
        <taxon>Eukaryota</taxon>
        <taxon>Fungi</taxon>
        <taxon>Fungi incertae sedis</taxon>
        <taxon>Mucoromycota</taxon>
        <taxon>Glomeromycotina</taxon>
        <taxon>Glomeromycetes</taxon>
        <taxon>Diversisporales</taxon>
        <taxon>Diversisporaceae</taxon>
        <taxon>Diversispora</taxon>
    </lineage>
</organism>
<accession>A0A9N8YZ39</accession>
<dbReference type="AlphaFoldDB" id="A0A9N8YZ39"/>
<sequence length="160" mass="18137">MIEPEVKNKLRFEDPLEPVELYLDGKKVISIANITSDSNDQKDFTPLNELISLRTLSLNCTHLNLLEGFPTLPKLRRLVLSDNIISGGLEALANAKLENLNHLDLSNNKISEVVVLEPLRDLPSLKHLSLMECPITKIPNYREDVFKIIPQLDSLDDQDR</sequence>
<dbReference type="Proteomes" id="UP000789706">
    <property type="component" value="Unassembled WGS sequence"/>
</dbReference>
<dbReference type="PANTHER" id="PTHR11375">
    <property type="entry name" value="ACIDIC LEUCINE-RICH NUCLEAR PHOSPHOPROTEIN 32"/>
    <property type="match status" value="1"/>
</dbReference>
<keyword evidence="2" id="KW-0677">Repeat</keyword>